<evidence type="ECO:0000256" key="1">
    <source>
        <dbReference type="SAM" id="Phobius"/>
    </source>
</evidence>
<sequence length="174" mass="19642">MEVWGSLLIIIADSFSIKELLRTLFYPWRRDIIKPIQPTLQTLFESWSLNLMSRLIGAFVRSGTIFAGLMTILIISVFMTVLVILVAILPILIIGSIIIALSTNLYSPIVLSLIIINLALLIYLIFSYFSDIKNNPLLSEPLVNALSRLSTGQEINLEPYLEFESILIVNLFKI</sequence>
<reference evidence="2 3" key="1">
    <citation type="journal article" date="2015" name="Nature">
        <title>rRNA introns, odd ribosomes, and small enigmatic genomes across a large radiation of phyla.</title>
        <authorList>
            <person name="Brown C.T."/>
            <person name="Hug L.A."/>
            <person name="Thomas B.C."/>
            <person name="Sharon I."/>
            <person name="Castelle C.J."/>
            <person name="Singh A."/>
            <person name="Wilkins M.J."/>
            <person name="Williams K.H."/>
            <person name="Banfield J.F."/>
        </authorList>
    </citation>
    <scope>NUCLEOTIDE SEQUENCE [LARGE SCALE GENOMIC DNA]</scope>
</reference>
<dbReference type="STRING" id="1618333.UR93_C0013G0015"/>
<comment type="caution">
    <text evidence="2">The sequence shown here is derived from an EMBL/GenBank/DDBJ whole genome shotgun (WGS) entry which is preliminary data.</text>
</comment>
<evidence type="ECO:0000313" key="3">
    <source>
        <dbReference type="Proteomes" id="UP000034316"/>
    </source>
</evidence>
<feature type="transmembrane region" description="Helical" evidence="1">
    <location>
        <begin position="109"/>
        <end position="129"/>
    </location>
</feature>
<organism evidence="2 3">
    <name type="scientific">Berkelbacteria bacterium GW2011_GWA2_35_9</name>
    <dbReference type="NCBI Taxonomy" id="1618333"/>
    <lineage>
        <taxon>Bacteria</taxon>
        <taxon>Candidatus Berkelbacteria</taxon>
    </lineage>
</organism>
<keyword evidence="1" id="KW-0812">Transmembrane</keyword>
<accession>A0A0G0FM17</accession>
<keyword evidence="1" id="KW-1133">Transmembrane helix</keyword>
<dbReference type="Proteomes" id="UP000034316">
    <property type="component" value="Unassembled WGS sequence"/>
</dbReference>
<proteinExistence type="predicted"/>
<keyword evidence="1" id="KW-0472">Membrane</keyword>
<name>A0A0G0FM17_9BACT</name>
<feature type="transmembrane region" description="Helical" evidence="1">
    <location>
        <begin position="82"/>
        <end position="103"/>
    </location>
</feature>
<gene>
    <name evidence="2" type="ORF">UR93_C0013G0015</name>
</gene>
<dbReference type="EMBL" id="LBRB01000013">
    <property type="protein sequence ID" value="KKP88455.1"/>
    <property type="molecule type" value="Genomic_DNA"/>
</dbReference>
<protein>
    <submittedName>
        <fullName evidence="2">Uncharacterized protein</fullName>
    </submittedName>
</protein>
<dbReference type="AlphaFoldDB" id="A0A0G0FM17"/>
<evidence type="ECO:0000313" key="2">
    <source>
        <dbReference type="EMBL" id="KKP88455.1"/>
    </source>
</evidence>
<feature type="transmembrane region" description="Helical" evidence="1">
    <location>
        <begin position="55"/>
        <end position="75"/>
    </location>
</feature>